<dbReference type="GO" id="GO:0061504">
    <property type="term" value="P:cyclic threonylcarbamoyladenosine biosynthetic process"/>
    <property type="evidence" value="ECO:0007669"/>
    <property type="project" value="TreeGrafter"/>
</dbReference>
<dbReference type="InterPro" id="IPR045886">
    <property type="entry name" value="ThiF/MoeB/HesA"/>
</dbReference>
<comment type="caution">
    <text evidence="2">The sequence shown here is derived from an EMBL/GenBank/DDBJ whole genome shotgun (WGS) entry which is preliminary data.</text>
</comment>
<dbReference type="FunFam" id="3.40.50.720:FF:000141">
    <property type="entry name" value="tRNA threonylcarbamoyladenosine dehydratase"/>
    <property type="match status" value="1"/>
</dbReference>
<dbReference type="SUPFAM" id="SSF69572">
    <property type="entry name" value="Activating enzymes of the ubiquitin-like proteins"/>
    <property type="match status" value="1"/>
</dbReference>
<feature type="domain" description="THIF-type NAD/FAD binding fold" evidence="1">
    <location>
        <begin position="7"/>
        <end position="249"/>
    </location>
</feature>
<dbReference type="InterPro" id="IPR035985">
    <property type="entry name" value="Ubiquitin-activating_enz"/>
</dbReference>
<dbReference type="GO" id="GO:0008641">
    <property type="term" value="F:ubiquitin-like modifier activating enzyme activity"/>
    <property type="evidence" value="ECO:0007669"/>
    <property type="project" value="InterPro"/>
</dbReference>
<dbReference type="PANTHER" id="PTHR43267:SF1">
    <property type="entry name" value="TRNA THREONYLCARBAMOYLADENOSINE DEHYDRATASE"/>
    <property type="match status" value="1"/>
</dbReference>
<proteinExistence type="predicted"/>
<evidence type="ECO:0000259" key="1">
    <source>
        <dbReference type="Pfam" id="PF00899"/>
    </source>
</evidence>
<dbReference type="Proteomes" id="UP000253034">
    <property type="component" value="Unassembled WGS sequence"/>
</dbReference>
<organism evidence="2 3">
    <name type="scientific">Anaerobacterium chartisolvens</name>
    <dbReference type="NCBI Taxonomy" id="1297424"/>
    <lineage>
        <taxon>Bacteria</taxon>
        <taxon>Bacillati</taxon>
        <taxon>Bacillota</taxon>
        <taxon>Clostridia</taxon>
        <taxon>Eubacteriales</taxon>
        <taxon>Oscillospiraceae</taxon>
        <taxon>Anaerobacterium</taxon>
    </lineage>
</organism>
<dbReference type="CDD" id="cd00755">
    <property type="entry name" value="YgdL_like"/>
    <property type="match status" value="1"/>
</dbReference>
<dbReference type="EMBL" id="QPJT01000013">
    <property type="protein sequence ID" value="RCX15436.1"/>
    <property type="molecule type" value="Genomic_DNA"/>
</dbReference>
<dbReference type="AlphaFoldDB" id="A0A369B4J2"/>
<dbReference type="Gene3D" id="3.40.50.720">
    <property type="entry name" value="NAD(P)-binding Rossmann-like Domain"/>
    <property type="match status" value="1"/>
</dbReference>
<dbReference type="Pfam" id="PF00899">
    <property type="entry name" value="ThiF"/>
    <property type="match status" value="1"/>
</dbReference>
<dbReference type="RefSeq" id="WP_114298090.1">
    <property type="nucleotide sequence ID" value="NZ_QPJT01000013.1"/>
</dbReference>
<accession>A0A369B4J2</accession>
<sequence length="265" mass="29074">MLHEFSRTEMIIGAEALDRLRRSKIAVFGIGGVGSFAVEGLARSGIEKFVLIDDDCICLTNINRQLHATRKTVGRPKVEVMRERIIDINPRAEVITHQKFYLPDTEDELIQEDLDYIVDAIDTVTGKIGLVLAAKQRDIPIISCLGTGNKLDPTRLEVSDVFKTSVCPLARVMRKELRQRAVSSLKVVYSKEEPIKPVETETSSCSSKCICPPGTARKCTVRHQIPGSISFVPSVAGMIIAGEVIKDIMRGGNSMQYSSDAAGKG</sequence>
<protein>
    <submittedName>
        <fullName evidence="2">tRNA A37 threonylcarbamoyladenosine dehydratase</fullName>
    </submittedName>
</protein>
<keyword evidence="3" id="KW-1185">Reference proteome</keyword>
<evidence type="ECO:0000313" key="2">
    <source>
        <dbReference type="EMBL" id="RCX15436.1"/>
    </source>
</evidence>
<dbReference type="OrthoDB" id="9804150at2"/>
<gene>
    <name evidence="2" type="ORF">DFR58_11316</name>
</gene>
<name>A0A369B4J2_9FIRM</name>
<dbReference type="InterPro" id="IPR000594">
    <property type="entry name" value="ThiF_NAD_FAD-bd"/>
</dbReference>
<evidence type="ECO:0000313" key="3">
    <source>
        <dbReference type="Proteomes" id="UP000253034"/>
    </source>
</evidence>
<dbReference type="PANTHER" id="PTHR43267">
    <property type="entry name" value="TRNA THREONYLCARBAMOYLADENOSINE DEHYDRATASE"/>
    <property type="match status" value="1"/>
</dbReference>
<dbReference type="GO" id="GO:0061503">
    <property type="term" value="F:tRNA threonylcarbamoyladenosine dehydratase"/>
    <property type="evidence" value="ECO:0007669"/>
    <property type="project" value="TreeGrafter"/>
</dbReference>
<reference evidence="2 3" key="1">
    <citation type="submission" date="2018-07" db="EMBL/GenBank/DDBJ databases">
        <title>Genomic Encyclopedia of Type Strains, Phase IV (KMG-IV): sequencing the most valuable type-strain genomes for metagenomic binning, comparative biology and taxonomic classification.</title>
        <authorList>
            <person name="Goeker M."/>
        </authorList>
    </citation>
    <scope>NUCLEOTIDE SEQUENCE [LARGE SCALE GENOMIC DNA]</scope>
    <source>
        <strain evidence="2 3">DSM 27016</strain>
    </source>
</reference>